<sequence>MRKFMIGFYFFVVFVISDFIDGQDSIKYKKTDNESDKKPIEKVKKSPEKEINFYTSKSDDKHENQRDKGMSEKAIGRYRNTSPDQPIIGSFVNYGGEALGEGFNNLLDASKPENQGKDNIDPQKDQQPQTPSEEQLQDSGSTQSQYQPQSDSQNKIPSSILNTIPGLQSMPLLQPQTQSLTQTQIQPESQPDQTQPIVTPAVPPPQSNNNQIPQVITTTVVYTVSAKVSPSQPTKTQGQNQDEQTANVSNYPQLSSSTKLRAHSTLKILAPTNIIQNSFALTSISILVALAIIIGFIPVPWPE</sequence>
<evidence type="ECO:0000256" key="1">
    <source>
        <dbReference type="SAM" id="MobiDB-lite"/>
    </source>
</evidence>
<dbReference type="EMBL" id="LSSN01002973">
    <property type="protein sequence ID" value="OMJ14660.1"/>
    <property type="molecule type" value="Genomic_DNA"/>
</dbReference>
<feature type="compositionally biased region" description="Polar residues" evidence="1">
    <location>
        <begin position="125"/>
        <end position="163"/>
    </location>
</feature>
<feature type="compositionally biased region" description="Polar residues" evidence="1">
    <location>
        <begin position="188"/>
        <end position="197"/>
    </location>
</feature>
<keyword evidence="2" id="KW-0812">Transmembrane</keyword>
<gene>
    <name evidence="4" type="ORF">AYI70_g7750</name>
</gene>
<evidence type="ECO:0000256" key="3">
    <source>
        <dbReference type="SAM" id="SignalP"/>
    </source>
</evidence>
<dbReference type="OrthoDB" id="5689828at2759"/>
<feature type="compositionally biased region" description="Basic and acidic residues" evidence="1">
    <location>
        <begin position="110"/>
        <end position="124"/>
    </location>
</feature>
<reference evidence="4 5" key="1">
    <citation type="submission" date="2017-01" db="EMBL/GenBank/DDBJ databases">
        <authorList>
            <person name="Mah S.A."/>
            <person name="Swanson W.J."/>
            <person name="Moy G.W."/>
            <person name="Vacquier V.D."/>
        </authorList>
    </citation>
    <scope>NUCLEOTIDE SEQUENCE [LARGE SCALE GENOMIC DNA]</scope>
    <source>
        <strain evidence="4 5">GSMNP</strain>
    </source>
</reference>
<name>A0A1R1XJ71_9FUNG</name>
<evidence type="ECO:0000256" key="2">
    <source>
        <dbReference type="SAM" id="Phobius"/>
    </source>
</evidence>
<feature type="region of interest" description="Disordered" evidence="1">
    <location>
        <begin position="228"/>
        <end position="255"/>
    </location>
</feature>
<keyword evidence="5" id="KW-1185">Reference proteome</keyword>
<organism evidence="4 5">
    <name type="scientific">Smittium culicis</name>
    <dbReference type="NCBI Taxonomy" id="133412"/>
    <lineage>
        <taxon>Eukaryota</taxon>
        <taxon>Fungi</taxon>
        <taxon>Fungi incertae sedis</taxon>
        <taxon>Zoopagomycota</taxon>
        <taxon>Kickxellomycotina</taxon>
        <taxon>Harpellomycetes</taxon>
        <taxon>Harpellales</taxon>
        <taxon>Legeriomycetaceae</taxon>
        <taxon>Smittium</taxon>
    </lineage>
</organism>
<feature type="chain" id="PRO_5013204012" evidence="3">
    <location>
        <begin position="23"/>
        <end position="303"/>
    </location>
</feature>
<accession>A0A1R1XJ71</accession>
<proteinExistence type="predicted"/>
<dbReference type="AlphaFoldDB" id="A0A1R1XJ71"/>
<evidence type="ECO:0000313" key="5">
    <source>
        <dbReference type="Proteomes" id="UP000187283"/>
    </source>
</evidence>
<keyword evidence="3" id="KW-0732">Signal</keyword>
<keyword evidence="2" id="KW-1133">Transmembrane helix</keyword>
<feature type="signal peptide" evidence="3">
    <location>
        <begin position="1"/>
        <end position="22"/>
    </location>
</feature>
<keyword evidence="2" id="KW-0472">Membrane</keyword>
<feature type="region of interest" description="Disordered" evidence="1">
    <location>
        <begin position="177"/>
        <end position="211"/>
    </location>
</feature>
<feature type="region of interest" description="Disordered" evidence="1">
    <location>
        <begin position="104"/>
        <end position="163"/>
    </location>
</feature>
<feature type="compositionally biased region" description="Low complexity" evidence="1">
    <location>
        <begin position="177"/>
        <end position="187"/>
    </location>
</feature>
<feature type="transmembrane region" description="Helical" evidence="2">
    <location>
        <begin position="279"/>
        <end position="301"/>
    </location>
</feature>
<feature type="region of interest" description="Disordered" evidence="1">
    <location>
        <begin position="29"/>
        <end position="87"/>
    </location>
</feature>
<protein>
    <submittedName>
        <fullName evidence="4">Uncharacterized protein</fullName>
    </submittedName>
</protein>
<evidence type="ECO:0000313" key="4">
    <source>
        <dbReference type="EMBL" id="OMJ14660.1"/>
    </source>
</evidence>
<dbReference type="Proteomes" id="UP000187283">
    <property type="component" value="Unassembled WGS sequence"/>
</dbReference>
<feature type="compositionally biased region" description="Basic and acidic residues" evidence="1">
    <location>
        <begin position="29"/>
        <end position="75"/>
    </location>
</feature>
<comment type="caution">
    <text evidence="4">The sequence shown here is derived from an EMBL/GenBank/DDBJ whole genome shotgun (WGS) entry which is preliminary data.</text>
</comment>